<sequence length="57" mass="6172">MMTMIVYKSAPAIGVNLHFSFDVESHAVDTNIIFVSVNTPTKTHDLGAGKTTDLTYA</sequence>
<dbReference type="Gene3D" id="3.40.50.720">
    <property type="entry name" value="NAD(P)-binding Rossmann-like Domain"/>
    <property type="match status" value="1"/>
</dbReference>
<accession>A0AAV9F2A9</accession>
<organism evidence="2 3">
    <name type="scientific">Acorus calamus</name>
    <name type="common">Sweet flag</name>
    <dbReference type="NCBI Taxonomy" id="4465"/>
    <lineage>
        <taxon>Eukaryota</taxon>
        <taxon>Viridiplantae</taxon>
        <taxon>Streptophyta</taxon>
        <taxon>Embryophyta</taxon>
        <taxon>Tracheophyta</taxon>
        <taxon>Spermatophyta</taxon>
        <taxon>Magnoliopsida</taxon>
        <taxon>Liliopsida</taxon>
        <taxon>Acoraceae</taxon>
        <taxon>Acorus</taxon>
    </lineage>
</organism>
<dbReference type="GO" id="GO:0005634">
    <property type="term" value="C:nucleus"/>
    <property type="evidence" value="ECO:0007669"/>
    <property type="project" value="TreeGrafter"/>
</dbReference>
<dbReference type="Proteomes" id="UP001180020">
    <property type="component" value="Unassembled WGS sequence"/>
</dbReference>
<dbReference type="PANTHER" id="PTHR11374:SF3">
    <property type="entry name" value="UDP-GLUCOSE 6-DEHYDROGENASE"/>
    <property type="match status" value="1"/>
</dbReference>
<keyword evidence="3" id="KW-1185">Reference proteome</keyword>
<evidence type="ECO:0000256" key="1">
    <source>
        <dbReference type="ARBA" id="ARBA00047473"/>
    </source>
</evidence>
<protein>
    <submittedName>
        <fullName evidence="2">UDP-glucose 6-dehydrogenase 4</fullName>
    </submittedName>
</protein>
<comment type="catalytic activity">
    <reaction evidence="1">
        <text>UDP-alpha-D-glucose + 2 NAD(+) + H2O = UDP-alpha-D-glucuronate + 2 NADH + 3 H(+)</text>
        <dbReference type="Rhea" id="RHEA:23596"/>
        <dbReference type="ChEBI" id="CHEBI:15377"/>
        <dbReference type="ChEBI" id="CHEBI:15378"/>
        <dbReference type="ChEBI" id="CHEBI:57540"/>
        <dbReference type="ChEBI" id="CHEBI:57945"/>
        <dbReference type="ChEBI" id="CHEBI:58052"/>
        <dbReference type="ChEBI" id="CHEBI:58885"/>
        <dbReference type="EC" id="1.1.1.22"/>
    </reaction>
</comment>
<dbReference type="PANTHER" id="PTHR11374">
    <property type="entry name" value="UDP-GLUCOSE DEHYDROGENASE/UDP-MANNAC DEHYDROGENASE"/>
    <property type="match status" value="1"/>
</dbReference>
<dbReference type="EMBL" id="JAUJYO010000004">
    <property type="protein sequence ID" value="KAK1320008.1"/>
    <property type="molecule type" value="Genomic_DNA"/>
</dbReference>
<proteinExistence type="predicted"/>
<evidence type="ECO:0000313" key="2">
    <source>
        <dbReference type="EMBL" id="KAK1320008.1"/>
    </source>
</evidence>
<name>A0AAV9F2A9_ACOCL</name>
<dbReference type="GO" id="GO:0003979">
    <property type="term" value="F:UDP-glucose 6-dehydrogenase activity"/>
    <property type="evidence" value="ECO:0007669"/>
    <property type="project" value="UniProtKB-EC"/>
</dbReference>
<dbReference type="GO" id="GO:0006024">
    <property type="term" value="P:glycosaminoglycan biosynthetic process"/>
    <property type="evidence" value="ECO:0007669"/>
    <property type="project" value="TreeGrafter"/>
</dbReference>
<dbReference type="AlphaFoldDB" id="A0AAV9F2A9"/>
<evidence type="ECO:0000313" key="3">
    <source>
        <dbReference type="Proteomes" id="UP001180020"/>
    </source>
</evidence>
<gene>
    <name evidence="2" type="primary">UGD4</name>
    <name evidence="2" type="ORF">QJS10_CPB04g01019</name>
</gene>
<comment type="caution">
    <text evidence="2">The sequence shown here is derived from an EMBL/GenBank/DDBJ whole genome shotgun (WGS) entry which is preliminary data.</text>
</comment>
<reference evidence="2" key="2">
    <citation type="submission" date="2023-06" db="EMBL/GenBank/DDBJ databases">
        <authorList>
            <person name="Ma L."/>
            <person name="Liu K.-W."/>
            <person name="Li Z."/>
            <person name="Hsiao Y.-Y."/>
            <person name="Qi Y."/>
            <person name="Fu T."/>
            <person name="Tang G."/>
            <person name="Zhang D."/>
            <person name="Sun W.-H."/>
            <person name="Liu D.-K."/>
            <person name="Li Y."/>
            <person name="Chen G.-Z."/>
            <person name="Liu X.-D."/>
            <person name="Liao X.-Y."/>
            <person name="Jiang Y.-T."/>
            <person name="Yu X."/>
            <person name="Hao Y."/>
            <person name="Huang J."/>
            <person name="Zhao X.-W."/>
            <person name="Ke S."/>
            <person name="Chen Y.-Y."/>
            <person name="Wu W.-L."/>
            <person name="Hsu J.-L."/>
            <person name="Lin Y.-F."/>
            <person name="Huang M.-D."/>
            <person name="Li C.-Y."/>
            <person name="Huang L."/>
            <person name="Wang Z.-W."/>
            <person name="Zhao X."/>
            <person name="Zhong W.-Y."/>
            <person name="Peng D.-H."/>
            <person name="Ahmad S."/>
            <person name="Lan S."/>
            <person name="Zhang J.-S."/>
            <person name="Tsai W.-C."/>
            <person name="Van De Peer Y."/>
            <person name="Liu Z.-J."/>
        </authorList>
    </citation>
    <scope>NUCLEOTIDE SEQUENCE</scope>
    <source>
        <strain evidence="2">CP</strain>
        <tissue evidence="2">Leaves</tissue>
    </source>
</reference>
<dbReference type="InterPro" id="IPR028356">
    <property type="entry name" value="UDPglc_DH_euk"/>
</dbReference>
<reference evidence="2" key="1">
    <citation type="journal article" date="2023" name="Nat. Commun.">
        <title>Diploid and tetraploid genomes of Acorus and the evolution of monocots.</title>
        <authorList>
            <person name="Ma L."/>
            <person name="Liu K.W."/>
            <person name="Li Z."/>
            <person name="Hsiao Y.Y."/>
            <person name="Qi Y."/>
            <person name="Fu T."/>
            <person name="Tang G.D."/>
            <person name="Zhang D."/>
            <person name="Sun W.H."/>
            <person name="Liu D.K."/>
            <person name="Li Y."/>
            <person name="Chen G.Z."/>
            <person name="Liu X.D."/>
            <person name="Liao X.Y."/>
            <person name="Jiang Y.T."/>
            <person name="Yu X."/>
            <person name="Hao Y."/>
            <person name="Huang J."/>
            <person name="Zhao X.W."/>
            <person name="Ke S."/>
            <person name="Chen Y.Y."/>
            <person name="Wu W.L."/>
            <person name="Hsu J.L."/>
            <person name="Lin Y.F."/>
            <person name="Huang M.D."/>
            <person name="Li C.Y."/>
            <person name="Huang L."/>
            <person name="Wang Z.W."/>
            <person name="Zhao X."/>
            <person name="Zhong W.Y."/>
            <person name="Peng D.H."/>
            <person name="Ahmad S."/>
            <person name="Lan S."/>
            <person name="Zhang J.S."/>
            <person name="Tsai W.C."/>
            <person name="Van de Peer Y."/>
            <person name="Liu Z.J."/>
        </authorList>
    </citation>
    <scope>NUCLEOTIDE SEQUENCE</scope>
    <source>
        <strain evidence="2">CP</strain>
    </source>
</reference>